<name>A0A3N0AZM8_9ACTN</name>
<feature type="transmembrane region" description="Helical" evidence="5">
    <location>
        <begin position="103"/>
        <end position="125"/>
    </location>
</feature>
<dbReference type="GO" id="GO:0003677">
    <property type="term" value="F:DNA binding"/>
    <property type="evidence" value="ECO:0007669"/>
    <property type="project" value="UniProtKB-KW"/>
</dbReference>
<keyword evidence="5" id="KW-0812">Transmembrane</keyword>
<dbReference type="PANTHER" id="PTHR44688:SF16">
    <property type="entry name" value="DNA-BINDING TRANSCRIPTIONAL ACTIVATOR DEVR_DOSR"/>
    <property type="match status" value="1"/>
</dbReference>
<dbReference type="CDD" id="cd06170">
    <property type="entry name" value="LuxR_C_like"/>
    <property type="match status" value="1"/>
</dbReference>
<feature type="transmembrane region" description="Helical" evidence="5">
    <location>
        <begin position="16"/>
        <end position="36"/>
    </location>
</feature>
<feature type="transmembrane region" description="Helical" evidence="5">
    <location>
        <begin position="297"/>
        <end position="318"/>
    </location>
</feature>
<feature type="transmembrane region" description="Helical" evidence="5">
    <location>
        <begin position="246"/>
        <end position="266"/>
    </location>
</feature>
<feature type="domain" description="HTH luxR-type" evidence="6">
    <location>
        <begin position="440"/>
        <end position="505"/>
    </location>
</feature>
<keyword evidence="3" id="KW-0804">Transcription</keyword>
<feature type="transmembrane region" description="Helical" evidence="5">
    <location>
        <begin position="164"/>
        <end position="184"/>
    </location>
</feature>
<dbReference type="PRINTS" id="PR00038">
    <property type="entry name" value="HTHLUXR"/>
</dbReference>
<feature type="transmembrane region" description="Helical" evidence="5">
    <location>
        <begin position="330"/>
        <end position="351"/>
    </location>
</feature>
<keyword evidence="8" id="KW-1185">Reference proteome</keyword>
<keyword evidence="5" id="KW-1133">Transmembrane helix</keyword>
<comment type="caution">
    <text evidence="7">The sequence shown here is derived from an EMBL/GenBank/DDBJ whole genome shotgun (WGS) entry which is preliminary data.</text>
</comment>
<evidence type="ECO:0000313" key="8">
    <source>
        <dbReference type="Proteomes" id="UP000269591"/>
    </source>
</evidence>
<dbReference type="RefSeq" id="WP_123208683.1">
    <property type="nucleotide sequence ID" value="NZ_JBHTHO010000029.1"/>
</dbReference>
<evidence type="ECO:0000256" key="3">
    <source>
        <dbReference type="ARBA" id="ARBA00023163"/>
    </source>
</evidence>
<evidence type="ECO:0000256" key="5">
    <source>
        <dbReference type="SAM" id="Phobius"/>
    </source>
</evidence>
<feature type="transmembrane region" description="Helical" evidence="5">
    <location>
        <begin position="42"/>
        <end position="64"/>
    </location>
</feature>
<feature type="transmembrane region" description="Helical" evidence="5">
    <location>
        <begin position="132"/>
        <end position="152"/>
    </location>
</feature>
<dbReference type="PROSITE" id="PS50043">
    <property type="entry name" value="HTH_LUXR_2"/>
    <property type="match status" value="1"/>
</dbReference>
<keyword evidence="1" id="KW-0805">Transcription regulation</keyword>
<feature type="compositionally biased region" description="Polar residues" evidence="4">
    <location>
        <begin position="425"/>
        <end position="438"/>
    </location>
</feature>
<dbReference type="InterPro" id="IPR016032">
    <property type="entry name" value="Sig_transdc_resp-reg_C-effctor"/>
</dbReference>
<dbReference type="PANTHER" id="PTHR44688">
    <property type="entry name" value="DNA-BINDING TRANSCRIPTIONAL ACTIVATOR DEVR_DOSR"/>
    <property type="match status" value="1"/>
</dbReference>
<dbReference type="InterPro" id="IPR000792">
    <property type="entry name" value="Tscrpt_reg_LuxR_C"/>
</dbReference>
<feature type="region of interest" description="Disordered" evidence="4">
    <location>
        <begin position="412"/>
        <end position="443"/>
    </location>
</feature>
<sequence>MVDFRTVDMAPAQARYAIGYACVCAWAVILLIAPVFELGAPAVKAAPASMLPGLITCLASLFLTKQFPSITGRTGMVALSSLLMAAGTLLCTFPAMASVAPTRIVGLVLSGFFAIVLIMAWFDVFARLKPRAVIVLAGCAITIAALMCWGILSCDASTSSVLVSLLPMLSFVLLPASGAGEGIVHAESVPYDENPNPAADRSVIEIVAAALPIRTLIGLAITFFIVNSLGMLAPEFGEFSSAVSPISLVIPLAVTAFFIASAFIVRRRLDPSILYKVLMFAFAALVLLLTFSIGISASLVFCVDIIAEGMMWAVLALLAKKTPVRPHHVFAVGWIAECVGSTLGQALAPLFAGQPQVFFAVALMLILVAVGFAFSEGSVMLDVGFEDDEELAPAAEKPASYAPARAEQSAIADSDASAEVHDNPVESNQPSETETNPLNEFVSRHEISPRERDVLELWLAGRGLKYIENTLFISESTVKSHLRSIYRKCDVHNRDEIISLYEQSTRGM</sequence>
<evidence type="ECO:0000313" key="7">
    <source>
        <dbReference type="EMBL" id="RNL40327.1"/>
    </source>
</evidence>
<reference evidence="8" key="1">
    <citation type="submission" date="2018-05" db="EMBL/GenBank/DDBJ databases">
        <title>Genome Sequencing of selected type strains of the family Eggerthellaceae.</title>
        <authorList>
            <person name="Danylec N."/>
            <person name="Stoll D.A."/>
            <person name="Doetsch A."/>
            <person name="Huch M."/>
        </authorList>
    </citation>
    <scope>NUCLEOTIDE SEQUENCE [LARGE SCALE GENOMIC DNA]</scope>
    <source>
        <strain evidence="8">DSM 24851</strain>
    </source>
</reference>
<feature type="transmembrane region" description="Helical" evidence="5">
    <location>
        <begin position="204"/>
        <end position="226"/>
    </location>
</feature>
<dbReference type="InterPro" id="IPR036388">
    <property type="entry name" value="WH-like_DNA-bd_sf"/>
</dbReference>
<dbReference type="OrthoDB" id="3170503at2"/>
<feature type="transmembrane region" description="Helical" evidence="5">
    <location>
        <begin position="76"/>
        <end position="97"/>
    </location>
</feature>
<evidence type="ECO:0000256" key="2">
    <source>
        <dbReference type="ARBA" id="ARBA00023125"/>
    </source>
</evidence>
<keyword evidence="2" id="KW-0238">DNA-binding</keyword>
<evidence type="ECO:0000256" key="1">
    <source>
        <dbReference type="ARBA" id="ARBA00023015"/>
    </source>
</evidence>
<evidence type="ECO:0000256" key="4">
    <source>
        <dbReference type="SAM" id="MobiDB-lite"/>
    </source>
</evidence>
<protein>
    <recommendedName>
        <fullName evidence="6">HTH luxR-type domain-containing protein</fullName>
    </recommendedName>
</protein>
<accession>A0A3N0AZM8</accession>
<dbReference type="Pfam" id="PF00196">
    <property type="entry name" value="GerE"/>
    <property type="match status" value="1"/>
</dbReference>
<organism evidence="7 8">
    <name type="scientific">Slackia equolifaciens</name>
    <dbReference type="NCBI Taxonomy" id="498718"/>
    <lineage>
        <taxon>Bacteria</taxon>
        <taxon>Bacillati</taxon>
        <taxon>Actinomycetota</taxon>
        <taxon>Coriobacteriia</taxon>
        <taxon>Eggerthellales</taxon>
        <taxon>Eggerthellaceae</taxon>
        <taxon>Slackia</taxon>
    </lineage>
</organism>
<gene>
    <name evidence="7" type="ORF">DMP06_05165</name>
</gene>
<dbReference type="GO" id="GO:0006355">
    <property type="term" value="P:regulation of DNA-templated transcription"/>
    <property type="evidence" value="ECO:0007669"/>
    <property type="project" value="InterPro"/>
</dbReference>
<proteinExistence type="predicted"/>
<dbReference type="Gene3D" id="1.10.10.10">
    <property type="entry name" value="Winged helix-like DNA-binding domain superfamily/Winged helix DNA-binding domain"/>
    <property type="match status" value="1"/>
</dbReference>
<dbReference type="EMBL" id="QIBX01000007">
    <property type="protein sequence ID" value="RNL40327.1"/>
    <property type="molecule type" value="Genomic_DNA"/>
</dbReference>
<dbReference type="AlphaFoldDB" id="A0A3N0AZM8"/>
<dbReference type="SUPFAM" id="SSF46894">
    <property type="entry name" value="C-terminal effector domain of the bipartite response regulators"/>
    <property type="match status" value="1"/>
</dbReference>
<dbReference type="SMART" id="SM00421">
    <property type="entry name" value="HTH_LUXR"/>
    <property type="match status" value="1"/>
</dbReference>
<dbReference type="Proteomes" id="UP000269591">
    <property type="component" value="Unassembled WGS sequence"/>
</dbReference>
<evidence type="ECO:0000259" key="6">
    <source>
        <dbReference type="PROSITE" id="PS50043"/>
    </source>
</evidence>
<keyword evidence="5" id="KW-0472">Membrane</keyword>
<feature type="transmembrane region" description="Helical" evidence="5">
    <location>
        <begin position="357"/>
        <end position="375"/>
    </location>
</feature>
<feature type="transmembrane region" description="Helical" evidence="5">
    <location>
        <begin position="273"/>
        <end position="291"/>
    </location>
</feature>